<dbReference type="OrthoDB" id="3456672at2"/>
<feature type="region of interest" description="Disordered" evidence="1">
    <location>
        <begin position="282"/>
        <end position="307"/>
    </location>
</feature>
<evidence type="ECO:0000259" key="2">
    <source>
        <dbReference type="Pfam" id="PF09995"/>
    </source>
</evidence>
<dbReference type="GO" id="GO:0016491">
    <property type="term" value="F:oxidoreductase activity"/>
    <property type="evidence" value="ECO:0007669"/>
    <property type="project" value="InterPro"/>
</dbReference>
<dbReference type="Pfam" id="PF09995">
    <property type="entry name" value="MPAB_Lcp_cat"/>
    <property type="match status" value="1"/>
</dbReference>
<organism evidence="3 4">
    <name type="scientific">Amycolatopsis methanolica 239</name>
    <dbReference type="NCBI Taxonomy" id="1068978"/>
    <lineage>
        <taxon>Bacteria</taxon>
        <taxon>Bacillati</taxon>
        <taxon>Actinomycetota</taxon>
        <taxon>Actinomycetes</taxon>
        <taxon>Pseudonocardiales</taxon>
        <taxon>Pseudonocardiaceae</taxon>
        <taxon>Amycolatopsis</taxon>
        <taxon>Amycolatopsis methanolica group</taxon>
    </lineage>
</organism>
<evidence type="ECO:0000256" key="1">
    <source>
        <dbReference type="SAM" id="MobiDB-lite"/>
    </source>
</evidence>
<name>A0A076MWD7_AMYME</name>
<evidence type="ECO:0000313" key="3">
    <source>
        <dbReference type="EMBL" id="AIJ23070.1"/>
    </source>
</evidence>
<reference evidence="3 4" key="1">
    <citation type="submission" date="2014-07" db="EMBL/GenBank/DDBJ databases">
        <title>Whole Genome Sequence of the Amycolatopsis methanolica 239.</title>
        <authorList>
            <person name="Tang B."/>
        </authorList>
    </citation>
    <scope>NUCLEOTIDE SEQUENCE [LARGE SCALE GENOMIC DNA]</scope>
    <source>
        <strain evidence="3 4">239</strain>
    </source>
</reference>
<evidence type="ECO:0000313" key="4">
    <source>
        <dbReference type="Proteomes" id="UP000062973"/>
    </source>
</evidence>
<dbReference type="Proteomes" id="UP000062973">
    <property type="component" value="Chromosome"/>
</dbReference>
<dbReference type="eggNOG" id="COG3662">
    <property type="taxonomic scope" value="Bacteria"/>
</dbReference>
<dbReference type="RefSeq" id="WP_017988067.1">
    <property type="nucleotide sequence ID" value="NZ_AQUL01000002.1"/>
</dbReference>
<sequence length="307" mass="35520">MAPQPLGPDSLTWKYFGDWRTLLMALWAGSLQNMHPELGAGVEEHSRFFAERWERLFRSLYPIGGVVYDGPRAAETARAVRGYHETIHGVDSRGRRYHALNPGTFYWAHSTFFMLTVVAAERMMGGLGEADKRRLFDEHVQWYRLYGLSMRPVPGSWEEFQAYWDHMCTGVLEDNKATRDVLDIAGIAKPPFVSWMPDPVWRVLRVVIAKSFVWWTVGLYHPAVRERLGYSWSRRNEVLHRLAGRAIGLAFRFVPHDRRYHPRARAAWRRVRGEVPADAPLVETPARNLPPLSERDSPTHYVPREVS</sequence>
<gene>
    <name evidence="3" type="ORF">AMETH_2978</name>
</gene>
<dbReference type="AlphaFoldDB" id="A0A076MWD7"/>
<dbReference type="PATRIC" id="fig|1068978.7.peg.3178"/>
<accession>A0A076MWD7</accession>
<feature type="compositionally biased region" description="Basic and acidic residues" evidence="1">
    <location>
        <begin position="293"/>
        <end position="307"/>
    </location>
</feature>
<dbReference type="PANTHER" id="PTHR36151:SF3">
    <property type="entry name" value="ER-BOUND OXYGENASE MPAB_MPAB'_RUBBER OXYGENASE CATALYTIC DOMAIN-CONTAINING PROTEIN"/>
    <property type="match status" value="1"/>
</dbReference>
<keyword evidence="4" id="KW-1185">Reference proteome</keyword>
<proteinExistence type="predicted"/>
<dbReference type="EMBL" id="CP009110">
    <property type="protein sequence ID" value="AIJ23070.1"/>
    <property type="molecule type" value="Genomic_DNA"/>
</dbReference>
<dbReference type="InterPro" id="IPR018713">
    <property type="entry name" value="MPAB/Lcp_cat_dom"/>
</dbReference>
<protein>
    <recommendedName>
        <fullName evidence="2">ER-bound oxygenase mpaB/mpaB'/Rubber oxygenase catalytic domain-containing protein</fullName>
    </recommendedName>
</protein>
<dbReference type="STRING" id="1068978.AMETH_2978"/>
<dbReference type="KEGG" id="amq:AMETH_2978"/>
<dbReference type="HOGENOM" id="CLU_059206_2_1_11"/>
<feature type="domain" description="ER-bound oxygenase mpaB/mpaB'/Rubber oxygenase catalytic" evidence="2">
    <location>
        <begin position="13"/>
        <end position="247"/>
    </location>
</feature>
<dbReference type="PANTHER" id="PTHR36151">
    <property type="entry name" value="BLR2777 PROTEIN"/>
    <property type="match status" value="1"/>
</dbReference>